<evidence type="ECO:0000259" key="11">
    <source>
        <dbReference type="SMART" id="SM00941"/>
    </source>
</evidence>
<dbReference type="InterPro" id="IPR036320">
    <property type="entry name" value="Glycosyl_Trfase_fam3_N_dom_sf"/>
</dbReference>
<evidence type="ECO:0000256" key="8">
    <source>
        <dbReference type="ARBA" id="ARBA00022679"/>
    </source>
</evidence>
<dbReference type="PANTHER" id="PTHR10515">
    <property type="entry name" value="THYMIDINE PHOSPHORYLASE"/>
    <property type="match status" value="1"/>
</dbReference>
<dbReference type="PANTHER" id="PTHR10515:SF0">
    <property type="entry name" value="THYMIDINE PHOSPHORYLASE"/>
    <property type="match status" value="1"/>
</dbReference>
<dbReference type="FunFam" id="3.40.1030.10:FF:000003">
    <property type="entry name" value="Pyrimidine-nucleoside phosphorylase"/>
    <property type="match status" value="1"/>
</dbReference>
<dbReference type="InterPro" id="IPR036566">
    <property type="entry name" value="PYNP-like_C_sf"/>
</dbReference>
<evidence type="ECO:0000256" key="7">
    <source>
        <dbReference type="ARBA" id="ARBA00022676"/>
    </source>
</evidence>
<comment type="caution">
    <text evidence="12">The sequence shown here is derived from an EMBL/GenBank/DDBJ whole genome shotgun (WGS) entry which is preliminary data.</text>
</comment>
<dbReference type="GO" id="GO:0004645">
    <property type="term" value="F:1,4-alpha-oligoglucan phosphorylase activity"/>
    <property type="evidence" value="ECO:0007669"/>
    <property type="project" value="InterPro"/>
</dbReference>
<evidence type="ECO:0000256" key="10">
    <source>
        <dbReference type="ARBA" id="ARBA00048525"/>
    </source>
</evidence>
<dbReference type="SUPFAM" id="SSF52418">
    <property type="entry name" value="Nucleoside phosphorylase/phosphoribosyltransferase catalytic domain"/>
    <property type="match status" value="1"/>
</dbReference>
<evidence type="ECO:0000256" key="5">
    <source>
        <dbReference type="ARBA" id="ARBA00011889"/>
    </source>
</evidence>
<evidence type="ECO:0000256" key="9">
    <source>
        <dbReference type="ARBA" id="ARBA00048453"/>
    </source>
</evidence>
<keyword evidence="8 12" id="KW-0808">Transferase</keyword>
<dbReference type="InterPro" id="IPR013102">
    <property type="entry name" value="PYNP_C"/>
</dbReference>
<evidence type="ECO:0000313" key="12">
    <source>
        <dbReference type="EMBL" id="HIZ02897.1"/>
    </source>
</evidence>
<accession>A0A9D2A8F2</accession>
<dbReference type="GO" id="GO:0006213">
    <property type="term" value="P:pyrimidine nucleoside metabolic process"/>
    <property type="evidence" value="ECO:0007669"/>
    <property type="project" value="InterPro"/>
</dbReference>
<dbReference type="AlphaFoldDB" id="A0A9D2A8F2"/>
<dbReference type="Proteomes" id="UP000824132">
    <property type="component" value="Unassembled WGS sequence"/>
</dbReference>
<evidence type="ECO:0000313" key="13">
    <source>
        <dbReference type="Proteomes" id="UP000824132"/>
    </source>
</evidence>
<comment type="catalytic activity">
    <reaction evidence="10">
        <text>thymidine + phosphate = 2-deoxy-alpha-D-ribose 1-phosphate + thymine</text>
        <dbReference type="Rhea" id="RHEA:16037"/>
        <dbReference type="ChEBI" id="CHEBI:17748"/>
        <dbReference type="ChEBI" id="CHEBI:17821"/>
        <dbReference type="ChEBI" id="CHEBI:43474"/>
        <dbReference type="ChEBI" id="CHEBI:57259"/>
        <dbReference type="EC" id="2.4.2.2"/>
    </reaction>
</comment>
<evidence type="ECO:0000256" key="1">
    <source>
        <dbReference type="ARBA" id="ARBA00001066"/>
    </source>
</evidence>
<dbReference type="EC" id="2.4.2.2" evidence="5"/>
<feature type="domain" description="Pyrimidine nucleoside phosphorylase C-terminal" evidence="11">
    <location>
        <begin position="342"/>
        <end position="413"/>
    </location>
</feature>
<dbReference type="PROSITE" id="PS00647">
    <property type="entry name" value="THYMID_PHOSPHORYLASE"/>
    <property type="match status" value="1"/>
</dbReference>
<comment type="catalytic activity">
    <reaction evidence="1">
        <text>2'-deoxyuridine + phosphate = 2-deoxy-alpha-D-ribose 1-phosphate + uracil</text>
        <dbReference type="Rhea" id="RHEA:22824"/>
        <dbReference type="ChEBI" id="CHEBI:16450"/>
        <dbReference type="ChEBI" id="CHEBI:17568"/>
        <dbReference type="ChEBI" id="CHEBI:43474"/>
        <dbReference type="ChEBI" id="CHEBI:57259"/>
        <dbReference type="EC" id="2.4.2.2"/>
    </reaction>
</comment>
<organism evidence="12 13">
    <name type="scientific">Candidatus Borkfalkia avistercoris</name>
    <dbReference type="NCBI Taxonomy" id="2838504"/>
    <lineage>
        <taxon>Bacteria</taxon>
        <taxon>Bacillati</taxon>
        <taxon>Bacillota</taxon>
        <taxon>Clostridia</taxon>
        <taxon>Christensenellales</taxon>
        <taxon>Christensenellaceae</taxon>
        <taxon>Candidatus Borkfalkia</taxon>
    </lineage>
</organism>
<dbReference type="InterPro" id="IPR000053">
    <property type="entry name" value="Thymidine/pyrmidine_PPase"/>
</dbReference>
<reference evidence="12" key="1">
    <citation type="journal article" date="2021" name="PeerJ">
        <title>Extensive microbial diversity within the chicken gut microbiome revealed by metagenomics and culture.</title>
        <authorList>
            <person name="Gilroy R."/>
            <person name="Ravi A."/>
            <person name="Getino M."/>
            <person name="Pursley I."/>
            <person name="Horton D.L."/>
            <person name="Alikhan N.F."/>
            <person name="Baker D."/>
            <person name="Gharbi K."/>
            <person name="Hall N."/>
            <person name="Watson M."/>
            <person name="Adriaenssens E.M."/>
            <person name="Foster-Nyarko E."/>
            <person name="Jarju S."/>
            <person name="Secka A."/>
            <person name="Antonio M."/>
            <person name="Oren A."/>
            <person name="Chaudhuri R.R."/>
            <person name="La Ragione R."/>
            <person name="Hildebrand F."/>
            <person name="Pallen M.J."/>
        </authorList>
    </citation>
    <scope>NUCLEOTIDE SEQUENCE</scope>
    <source>
        <strain evidence="12">CHK187-5294</strain>
    </source>
</reference>
<protein>
    <recommendedName>
        <fullName evidence="6">Pyrimidine-nucleoside phosphorylase</fullName>
        <ecNumber evidence="5">2.4.2.2</ecNumber>
    </recommendedName>
</protein>
<evidence type="ECO:0000256" key="3">
    <source>
        <dbReference type="ARBA" id="ARBA00006915"/>
    </source>
</evidence>
<dbReference type="InterPro" id="IPR017459">
    <property type="entry name" value="Glycosyl_Trfase_fam3_N_dom"/>
</dbReference>
<dbReference type="GO" id="GO:0016154">
    <property type="term" value="F:pyrimidine-nucleoside phosphorylase activity"/>
    <property type="evidence" value="ECO:0007669"/>
    <property type="project" value="UniProtKB-EC"/>
</dbReference>
<evidence type="ECO:0000256" key="2">
    <source>
        <dbReference type="ARBA" id="ARBA00003877"/>
    </source>
</evidence>
<sequence>MRVYDVIDAKKNRRALTAEEIRFFVARVADGSATDSQIAAFCMATLLNGMTDEECFLLTDAMAASGERAPRPKGAGVFADKHSTGGVSDSTTLILVPVLASLGVKCAKYSGRGLAHTGGTLDKLESFAGVRVDLTPAQFEAQVERVGAAVSGQTDATVPADKRMYAVRDVTATVDSIPLIASSVMSKKLASFADVILLDVKYGDGAFMKTPEEAEKLARLMTEIGARAGRRMLAAVTCMDAPLGDAVGCNAEVNEVLEILRGEKENDLSRLSLFHAEKLLQAAEGVSAAEAEARVRESVRSGRALDKLGEIVAAQGGRAEDVYKTLPMAKNKRTVFARKSGRLQVFALALGRACAALGGGRTHEGGGIDHAAGILLKKRQGAYVKEGEPLAEIYSSADVEEGAALAESAFCISEKKIKDRPLVYAFIGGKEQSSV</sequence>
<dbReference type="NCBIfam" id="TIGR02644">
    <property type="entry name" value="Y_phosphoryl"/>
    <property type="match status" value="1"/>
</dbReference>
<dbReference type="GO" id="GO:0006206">
    <property type="term" value="P:pyrimidine nucleobase metabolic process"/>
    <property type="evidence" value="ECO:0007669"/>
    <property type="project" value="InterPro"/>
</dbReference>
<comment type="subunit">
    <text evidence="4">Homodimer.</text>
</comment>
<name>A0A9D2A8F2_9FIRM</name>
<dbReference type="SUPFAM" id="SSF54680">
    <property type="entry name" value="Pyrimidine nucleoside phosphorylase C-terminal domain"/>
    <property type="match status" value="1"/>
</dbReference>
<dbReference type="InterPro" id="IPR035902">
    <property type="entry name" value="Nuc_phospho_transferase"/>
</dbReference>
<reference evidence="12" key="2">
    <citation type="submission" date="2021-04" db="EMBL/GenBank/DDBJ databases">
        <authorList>
            <person name="Gilroy R."/>
        </authorList>
    </citation>
    <scope>NUCLEOTIDE SEQUENCE</scope>
    <source>
        <strain evidence="12">CHK187-5294</strain>
    </source>
</reference>
<dbReference type="InterPro" id="IPR017872">
    <property type="entry name" value="Pyrmidine_PPase_CS"/>
</dbReference>
<keyword evidence="7 12" id="KW-0328">Glycosyltransferase</keyword>
<dbReference type="SMART" id="SM00941">
    <property type="entry name" value="PYNP_C"/>
    <property type="match status" value="1"/>
</dbReference>
<dbReference type="EMBL" id="DXCL01000009">
    <property type="protein sequence ID" value="HIZ02897.1"/>
    <property type="molecule type" value="Genomic_DNA"/>
</dbReference>
<comment type="function">
    <text evidence="2">Catalyzes phosphorolysis of the pyrimidine nucleosides uridine, thymidine and 2'-deoxyuridine with the formation of the corresponding pyrimidine base and ribose-1-phosphate.</text>
</comment>
<dbReference type="SUPFAM" id="SSF47648">
    <property type="entry name" value="Nucleoside phosphorylase/phosphoribosyltransferase N-terminal domain"/>
    <property type="match status" value="1"/>
</dbReference>
<gene>
    <name evidence="12" type="ORF">H9727_01275</name>
</gene>
<comment type="similarity">
    <text evidence="3">Belongs to the thymidine/pyrimidine-nucleoside phosphorylase family.</text>
</comment>
<dbReference type="PIRSF" id="PIRSF000478">
    <property type="entry name" value="TP_PyNP"/>
    <property type="match status" value="1"/>
</dbReference>
<proteinExistence type="inferred from homology"/>
<dbReference type="Gene3D" id="3.90.1170.30">
    <property type="entry name" value="Pyrimidine nucleoside phosphorylase-like, C-terminal domain"/>
    <property type="match status" value="1"/>
</dbReference>
<dbReference type="Pfam" id="PF00591">
    <property type="entry name" value="Glycos_transf_3"/>
    <property type="match status" value="1"/>
</dbReference>
<evidence type="ECO:0000256" key="4">
    <source>
        <dbReference type="ARBA" id="ARBA00011738"/>
    </source>
</evidence>
<dbReference type="GO" id="GO:0005829">
    <property type="term" value="C:cytosol"/>
    <property type="evidence" value="ECO:0007669"/>
    <property type="project" value="TreeGrafter"/>
</dbReference>
<dbReference type="Gene3D" id="3.40.1030.10">
    <property type="entry name" value="Nucleoside phosphorylase/phosphoribosyltransferase catalytic domain"/>
    <property type="match status" value="1"/>
</dbReference>
<dbReference type="Pfam" id="PF02885">
    <property type="entry name" value="Glycos_trans_3N"/>
    <property type="match status" value="1"/>
</dbReference>
<dbReference type="Pfam" id="PF07831">
    <property type="entry name" value="PYNP_C"/>
    <property type="match status" value="1"/>
</dbReference>
<dbReference type="InterPro" id="IPR000312">
    <property type="entry name" value="Glycosyl_Trfase_fam3"/>
</dbReference>
<dbReference type="InterPro" id="IPR018090">
    <property type="entry name" value="Pyrmidine_PPas_bac/euk"/>
</dbReference>
<dbReference type="Gene3D" id="1.20.970.10">
    <property type="entry name" value="Transferase, Pyrimidine Nucleoside Phosphorylase, Chain C"/>
    <property type="match status" value="1"/>
</dbReference>
<comment type="catalytic activity">
    <reaction evidence="9">
        <text>uridine + phosphate = alpha-D-ribose 1-phosphate + uracil</text>
        <dbReference type="Rhea" id="RHEA:24388"/>
        <dbReference type="ChEBI" id="CHEBI:16704"/>
        <dbReference type="ChEBI" id="CHEBI:17568"/>
        <dbReference type="ChEBI" id="CHEBI:43474"/>
        <dbReference type="ChEBI" id="CHEBI:57720"/>
        <dbReference type="EC" id="2.4.2.2"/>
    </reaction>
</comment>
<evidence type="ECO:0000256" key="6">
    <source>
        <dbReference type="ARBA" id="ARBA00014680"/>
    </source>
</evidence>
<dbReference type="NCBIfam" id="NF004490">
    <property type="entry name" value="PRK05820.1"/>
    <property type="match status" value="1"/>
</dbReference>